<evidence type="ECO:0000256" key="2">
    <source>
        <dbReference type="SAM" id="Phobius"/>
    </source>
</evidence>
<dbReference type="Gene3D" id="3.40.50.1110">
    <property type="entry name" value="SGNH hydrolase"/>
    <property type="match status" value="1"/>
</dbReference>
<feature type="transmembrane region" description="Helical" evidence="2">
    <location>
        <begin position="37"/>
        <end position="56"/>
    </location>
</feature>
<accession>A0A139H928</accession>
<dbReference type="Pfam" id="PF13472">
    <property type="entry name" value="Lipase_GDSL_2"/>
    <property type="match status" value="1"/>
</dbReference>
<dbReference type="InterPro" id="IPR036514">
    <property type="entry name" value="SGNH_hydro_sf"/>
</dbReference>
<organism evidence="4 5">
    <name type="scientific">Pseudocercospora eumusae</name>
    <dbReference type="NCBI Taxonomy" id="321146"/>
    <lineage>
        <taxon>Eukaryota</taxon>
        <taxon>Fungi</taxon>
        <taxon>Dikarya</taxon>
        <taxon>Ascomycota</taxon>
        <taxon>Pezizomycotina</taxon>
        <taxon>Dothideomycetes</taxon>
        <taxon>Dothideomycetidae</taxon>
        <taxon>Mycosphaerellales</taxon>
        <taxon>Mycosphaerellaceae</taxon>
        <taxon>Pseudocercospora</taxon>
    </lineage>
</organism>
<dbReference type="Proteomes" id="UP000070133">
    <property type="component" value="Unassembled WGS sequence"/>
</dbReference>
<evidence type="ECO:0000313" key="4">
    <source>
        <dbReference type="EMBL" id="KXS98939.1"/>
    </source>
</evidence>
<evidence type="ECO:0000313" key="5">
    <source>
        <dbReference type="Proteomes" id="UP000070133"/>
    </source>
</evidence>
<dbReference type="OrthoDB" id="3915838at2759"/>
<dbReference type="PANTHER" id="PTHR30383">
    <property type="entry name" value="THIOESTERASE 1/PROTEASE 1/LYSOPHOSPHOLIPASE L1"/>
    <property type="match status" value="1"/>
</dbReference>
<dbReference type="InterPro" id="IPR051532">
    <property type="entry name" value="Ester_Hydrolysis_Enzymes"/>
</dbReference>
<gene>
    <name evidence="4" type="ORF">AC578_7449</name>
</gene>
<reference evidence="4 5" key="1">
    <citation type="submission" date="2015-07" db="EMBL/GenBank/DDBJ databases">
        <title>Comparative genomics of the Sigatoka disease complex on banana suggests a link between parallel evolutionary changes in Pseudocercospora fijiensis and Pseudocercospora eumusae and increased virulence on the banana host.</title>
        <authorList>
            <person name="Chang T.-C."/>
            <person name="Salvucci A."/>
            <person name="Crous P.W."/>
            <person name="Stergiopoulos I."/>
        </authorList>
    </citation>
    <scope>NUCLEOTIDE SEQUENCE [LARGE SCALE GENOMIC DNA]</scope>
    <source>
        <strain evidence="4 5">CBS 114824</strain>
    </source>
</reference>
<sequence length="350" mass="38306">MQGAYTHSYNTMDEEKQPEIEVHTSRSLTRRQSRRHFLSLALLASTIIVAVLLLLGRSNSQNGESTRSNGPQPTFGSQDSAALPGVPLGTSLDPIGGGVKLRIMALGDSITAGTVSADGVESESSRSNGYRLFLRNSIMDTGVQDADIDFIGSRVPPKDDQATLAMPDNQNEGWPNEKINKILAHVMKNKRLLDRPNLVLIHAGTNDMNDSPEKAPWTEAHVRLGAMVDEILCQVPETVVIISKIIRNDWQQSRTDAYNAKLPQLVADRRKAGYKVLLADHSAVSPGPDKTHPSDAGYKQMAMNWMIALESIPAGWISEPQPAVKTANICHSTAGSPFNWHEEFEQSLHS</sequence>
<keyword evidence="2" id="KW-0812">Transmembrane</keyword>
<protein>
    <recommendedName>
        <fullName evidence="3">SGNH hydrolase-type esterase domain-containing protein</fullName>
    </recommendedName>
</protein>
<dbReference type="SUPFAM" id="SSF52266">
    <property type="entry name" value="SGNH hydrolase"/>
    <property type="match status" value="1"/>
</dbReference>
<feature type="domain" description="SGNH hydrolase-type esterase" evidence="3">
    <location>
        <begin position="105"/>
        <end position="299"/>
    </location>
</feature>
<dbReference type="InterPro" id="IPR013830">
    <property type="entry name" value="SGNH_hydro"/>
</dbReference>
<keyword evidence="2" id="KW-1133">Transmembrane helix</keyword>
<feature type="compositionally biased region" description="Polar residues" evidence="1">
    <location>
        <begin position="61"/>
        <end position="80"/>
    </location>
</feature>
<comment type="caution">
    <text evidence="4">The sequence shown here is derived from an EMBL/GenBank/DDBJ whole genome shotgun (WGS) entry which is preliminary data.</text>
</comment>
<dbReference type="GO" id="GO:0004622">
    <property type="term" value="F:phosphatidylcholine lysophospholipase activity"/>
    <property type="evidence" value="ECO:0007669"/>
    <property type="project" value="TreeGrafter"/>
</dbReference>
<proteinExistence type="predicted"/>
<keyword evidence="5" id="KW-1185">Reference proteome</keyword>
<name>A0A139H928_9PEZI</name>
<dbReference type="AlphaFoldDB" id="A0A139H928"/>
<evidence type="ECO:0000256" key="1">
    <source>
        <dbReference type="SAM" id="MobiDB-lite"/>
    </source>
</evidence>
<dbReference type="EMBL" id="LFZN01000103">
    <property type="protein sequence ID" value="KXS98939.1"/>
    <property type="molecule type" value="Genomic_DNA"/>
</dbReference>
<dbReference type="PANTHER" id="PTHR30383:SF5">
    <property type="entry name" value="SGNH HYDROLASE-TYPE ESTERASE DOMAIN-CONTAINING PROTEIN"/>
    <property type="match status" value="1"/>
</dbReference>
<keyword evidence="2" id="KW-0472">Membrane</keyword>
<evidence type="ECO:0000259" key="3">
    <source>
        <dbReference type="Pfam" id="PF13472"/>
    </source>
</evidence>
<feature type="region of interest" description="Disordered" evidence="1">
    <location>
        <begin position="61"/>
        <end position="89"/>
    </location>
</feature>